<evidence type="ECO:0000256" key="1">
    <source>
        <dbReference type="SAM" id="Phobius"/>
    </source>
</evidence>
<keyword evidence="1" id="KW-0812">Transmembrane</keyword>
<comment type="caution">
    <text evidence="3">The sequence shown here is derived from an EMBL/GenBank/DDBJ whole genome shotgun (WGS) entry which is preliminary data.</text>
</comment>
<dbReference type="EMBL" id="CABFNO020001566">
    <property type="protein sequence ID" value="CAH0004378.1"/>
    <property type="molecule type" value="Genomic_DNA"/>
</dbReference>
<dbReference type="CDD" id="cd12148">
    <property type="entry name" value="fungal_TF_MHR"/>
    <property type="match status" value="1"/>
</dbReference>
<evidence type="ECO:0000313" key="3">
    <source>
        <dbReference type="EMBL" id="CAH0004378.1"/>
    </source>
</evidence>
<keyword evidence="1" id="KW-1133">Transmembrane helix</keyword>
<accession>A0A9N9UWG9</accession>
<dbReference type="AlphaFoldDB" id="A0A9N9UWG9"/>
<evidence type="ECO:0000313" key="4">
    <source>
        <dbReference type="Proteomes" id="UP000754883"/>
    </source>
</evidence>
<organism evidence="3 4">
    <name type="scientific">Clonostachys byssicola</name>
    <dbReference type="NCBI Taxonomy" id="160290"/>
    <lineage>
        <taxon>Eukaryota</taxon>
        <taxon>Fungi</taxon>
        <taxon>Dikarya</taxon>
        <taxon>Ascomycota</taxon>
        <taxon>Pezizomycotina</taxon>
        <taxon>Sordariomycetes</taxon>
        <taxon>Hypocreomycetidae</taxon>
        <taxon>Hypocreales</taxon>
        <taxon>Bionectriaceae</taxon>
        <taxon>Clonostachys</taxon>
    </lineage>
</organism>
<feature type="signal peptide" evidence="2">
    <location>
        <begin position="1"/>
        <end position="22"/>
    </location>
</feature>
<dbReference type="OrthoDB" id="103819at2759"/>
<feature type="transmembrane region" description="Helical" evidence="1">
    <location>
        <begin position="67"/>
        <end position="88"/>
    </location>
</feature>
<evidence type="ECO:0000256" key="2">
    <source>
        <dbReference type="SAM" id="SignalP"/>
    </source>
</evidence>
<feature type="chain" id="PRO_5040181202" evidence="2">
    <location>
        <begin position="23"/>
        <end position="243"/>
    </location>
</feature>
<dbReference type="Proteomes" id="UP000754883">
    <property type="component" value="Unassembled WGS sequence"/>
</dbReference>
<gene>
    <name evidence="3" type="ORF">CBYS24578_00011919</name>
</gene>
<sequence>MSQVIYLADELQYLLILTLVHCAVPPPAGSSTAFSDACINSARATLDTHQLCMAYVGTKGNQLLSSYLNWVILFSPFISFVVLFCHVIETGNAEDLTRMGSFVGSIESLELGSGQIANHHRLFEVLYQVSKRYSELKATTTSAQAQNIELISEMDTYFSYLGYHPNREPTINSEVHNSTTAAALVATTVGAVLPAIGDMSMLLENPNLNPGREQNSQLGNWFPLSQQMMTLLDNDPFFESPGA</sequence>
<keyword evidence="4" id="KW-1185">Reference proteome</keyword>
<protein>
    <submittedName>
        <fullName evidence="3">Uncharacterized protein</fullName>
    </submittedName>
</protein>
<name>A0A9N9UWG9_9HYPO</name>
<keyword evidence="2" id="KW-0732">Signal</keyword>
<proteinExistence type="predicted"/>
<reference evidence="3" key="1">
    <citation type="submission" date="2021-10" db="EMBL/GenBank/DDBJ databases">
        <authorList>
            <person name="Piombo E."/>
        </authorList>
    </citation>
    <scope>NUCLEOTIDE SEQUENCE</scope>
</reference>
<keyword evidence="1" id="KW-0472">Membrane</keyword>